<dbReference type="InterPro" id="IPR020591">
    <property type="entry name" value="Chromosome_initiator_DnaA-like"/>
</dbReference>
<reference evidence="15 16" key="1">
    <citation type="submission" date="2019-03" db="EMBL/GenBank/DDBJ databases">
        <title>Draft genome sequences of novel Actinobacteria.</title>
        <authorList>
            <person name="Sahin N."/>
            <person name="Ay H."/>
            <person name="Saygin H."/>
        </authorList>
    </citation>
    <scope>NUCLEOTIDE SEQUENCE [LARGE SCALE GENOMIC DNA]</scope>
    <source>
        <strain evidence="15 16">5K548</strain>
    </source>
</reference>
<name>A0A4R5BFS1_9PSEU</name>
<comment type="domain">
    <text evidence="8">Domain I is involved in oligomerization and binding regulators, domain II is flexibile and of varying length in different bacteria, domain III forms the AAA+ region, while domain IV binds dsDNA.</text>
</comment>
<dbReference type="Gene3D" id="1.10.8.60">
    <property type="match status" value="1"/>
</dbReference>
<dbReference type="CDD" id="cd00009">
    <property type="entry name" value="AAA"/>
    <property type="match status" value="1"/>
</dbReference>
<feature type="binding site" evidence="8">
    <location>
        <position position="328"/>
    </location>
    <ligand>
        <name>ATP</name>
        <dbReference type="ChEBI" id="CHEBI:30616"/>
    </ligand>
</feature>
<evidence type="ECO:0000256" key="6">
    <source>
        <dbReference type="ARBA" id="ARBA00023121"/>
    </source>
</evidence>
<keyword evidence="7 8" id="KW-0238">DNA-binding</keyword>
<dbReference type="Proteomes" id="UP000294723">
    <property type="component" value="Unassembled WGS sequence"/>
</dbReference>
<evidence type="ECO:0000313" key="15">
    <source>
        <dbReference type="EMBL" id="TDD83740.1"/>
    </source>
</evidence>
<evidence type="ECO:0000256" key="11">
    <source>
        <dbReference type="RuleBase" id="RU004227"/>
    </source>
</evidence>
<dbReference type="SUPFAM" id="SSF52540">
    <property type="entry name" value="P-loop containing nucleoside triphosphate hydrolases"/>
    <property type="match status" value="1"/>
</dbReference>
<gene>
    <name evidence="8 15" type="primary">dnaA</name>
    <name evidence="15" type="ORF">E1202_24645</name>
</gene>
<dbReference type="InterPro" id="IPR038454">
    <property type="entry name" value="DnaA_N_sf"/>
</dbReference>
<dbReference type="Gene3D" id="1.10.1750.10">
    <property type="match status" value="1"/>
</dbReference>
<dbReference type="GO" id="GO:0003688">
    <property type="term" value="F:DNA replication origin binding"/>
    <property type="evidence" value="ECO:0007669"/>
    <property type="project" value="UniProtKB-UniRule"/>
</dbReference>
<dbReference type="FunFam" id="3.40.50.300:FF:000150">
    <property type="entry name" value="Chromosomal replication initiator protein DnaA"/>
    <property type="match status" value="1"/>
</dbReference>
<dbReference type="GO" id="GO:0005886">
    <property type="term" value="C:plasma membrane"/>
    <property type="evidence" value="ECO:0007669"/>
    <property type="project" value="TreeGrafter"/>
</dbReference>
<dbReference type="CDD" id="cd06571">
    <property type="entry name" value="Bac_DnaA_C"/>
    <property type="match status" value="1"/>
</dbReference>
<dbReference type="GO" id="GO:0005737">
    <property type="term" value="C:cytoplasm"/>
    <property type="evidence" value="ECO:0007669"/>
    <property type="project" value="UniProtKB-SubCell"/>
</dbReference>
<feature type="domain" description="AAA+ ATPase" evidence="13">
    <location>
        <begin position="313"/>
        <end position="441"/>
    </location>
</feature>
<feature type="binding site" evidence="8">
    <location>
        <position position="324"/>
    </location>
    <ligand>
        <name>ATP</name>
        <dbReference type="ChEBI" id="CHEBI:30616"/>
    </ligand>
</feature>
<feature type="compositionally biased region" description="Low complexity" evidence="12">
    <location>
        <begin position="215"/>
        <end position="237"/>
    </location>
</feature>
<evidence type="ECO:0000256" key="4">
    <source>
        <dbReference type="ARBA" id="ARBA00022741"/>
    </source>
</evidence>
<organism evidence="15 16">
    <name type="scientific">Saccharopolyspora karakumensis</name>
    <dbReference type="NCBI Taxonomy" id="2530386"/>
    <lineage>
        <taxon>Bacteria</taxon>
        <taxon>Bacillati</taxon>
        <taxon>Actinomycetota</taxon>
        <taxon>Actinomycetes</taxon>
        <taxon>Pseudonocardiales</taxon>
        <taxon>Pseudonocardiaceae</taxon>
        <taxon>Saccharopolyspora</taxon>
    </lineage>
</organism>
<dbReference type="InterPro" id="IPR013317">
    <property type="entry name" value="DnaA_dom"/>
</dbReference>
<accession>A0A4R5BFS1</accession>
<dbReference type="NCBIfam" id="TIGR00362">
    <property type="entry name" value="DnaA"/>
    <property type="match status" value="1"/>
</dbReference>
<feature type="binding site" evidence="8">
    <location>
        <position position="326"/>
    </location>
    <ligand>
        <name>ATP</name>
        <dbReference type="ChEBI" id="CHEBI:30616"/>
    </ligand>
</feature>
<dbReference type="InterPro" id="IPR001957">
    <property type="entry name" value="Chromosome_initiator_DnaA"/>
</dbReference>
<feature type="region of interest" description="Disordered" evidence="12">
    <location>
        <begin position="91"/>
        <end position="278"/>
    </location>
</feature>
<protein>
    <recommendedName>
        <fullName evidence="8 9">Chromosomal replication initiator protein DnaA</fullName>
    </recommendedName>
</protein>
<evidence type="ECO:0000256" key="7">
    <source>
        <dbReference type="ARBA" id="ARBA00023125"/>
    </source>
</evidence>
<evidence type="ECO:0000256" key="10">
    <source>
        <dbReference type="RuleBase" id="RU000577"/>
    </source>
</evidence>
<dbReference type="FunFam" id="1.10.1750.10:FF:000002">
    <property type="entry name" value="Chromosomal replication initiator protein DnaA"/>
    <property type="match status" value="1"/>
</dbReference>
<dbReference type="InterPro" id="IPR027417">
    <property type="entry name" value="P-loop_NTPase"/>
</dbReference>
<evidence type="ECO:0000259" key="13">
    <source>
        <dbReference type="SMART" id="SM00382"/>
    </source>
</evidence>
<keyword evidence="2 8" id="KW-0963">Cytoplasm</keyword>
<comment type="similarity">
    <text evidence="1 8 11">Belongs to the DnaA family.</text>
</comment>
<evidence type="ECO:0000256" key="9">
    <source>
        <dbReference type="NCBIfam" id="TIGR00362"/>
    </source>
</evidence>
<dbReference type="PROSITE" id="PS01008">
    <property type="entry name" value="DNAA"/>
    <property type="match status" value="1"/>
</dbReference>
<evidence type="ECO:0000256" key="5">
    <source>
        <dbReference type="ARBA" id="ARBA00022840"/>
    </source>
</evidence>
<dbReference type="EMBL" id="SMLA01000050">
    <property type="protein sequence ID" value="TDD83740.1"/>
    <property type="molecule type" value="Genomic_DNA"/>
</dbReference>
<dbReference type="AlphaFoldDB" id="A0A4R5BFS1"/>
<keyword evidence="4 8" id="KW-0547">Nucleotide-binding</keyword>
<dbReference type="FunFam" id="1.10.8.60:FF:000003">
    <property type="entry name" value="Chromosomal replication initiator protein DnaA"/>
    <property type="match status" value="1"/>
</dbReference>
<evidence type="ECO:0000256" key="8">
    <source>
        <dbReference type="HAMAP-Rule" id="MF_00377"/>
    </source>
</evidence>
<dbReference type="PANTHER" id="PTHR30050:SF2">
    <property type="entry name" value="CHROMOSOMAL REPLICATION INITIATOR PROTEIN DNAA"/>
    <property type="match status" value="1"/>
</dbReference>
<dbReference type="SMART" id="SM00382">
    <property type="entry name" value="AAA"/>
    <property type="match status" value="1"/>
</dbReference>
<dbReference type="GO" id="GO:0008289">
    <property type="term" value="F:lipid binding"/>
    <property type="evidence" value="ECO:0007669"/>
    <property type="project" value="UniProtKB-KW"/>
</dbReference>
<dbReference type="SUPFAM" id="SSF48295">
    <property type="entry name" value="TrpR-like"/>
    <property type="match status" value="1"/>
</dbReference>
<evidence type="ECO:0000256" key="12">
    <source>
        <dbReference type="SAM" id="MobiDB-lite"/>
    </source>
</evidence>
<dbReference type="GO" id="GO:0006275">
    <property type="term" value="P:regulation of DNA replication"/>
    <property type="evidence" value="ECO:0007669"/>
    <property type="project" value="UniProtKB-UniRule"/>
</dbReference>
<sequence>MSDHQADLGRVWEEVVQELSSGTLSPQQRAWMRVTRPIGLLDGTALLAAPSDFAKEAIERALRDPITDALSRRLGRDVSLAVKVDTAVPAPTRPVAAPAPAPAPETWSPRGGGDQSSSSYISVPGYGGDSSFGHTAHTGSIGHTGSIPIVPSAGPHSAGSPSSEPQGRHAAPEPKPKAADIDFPTAEFKWPNGEVPKPATAKPEPEAEPEPEPAEPAAESSEPSAGSSSAEPEPGEQAADEGVWPTFGRGQGGQTIPSAEPQQGQPFTAPKHAPPTSQTRLNAKYTFDTFVIGSSNRFAHAAAVAAAEAPARAYNPLFIWGESGLGKTHLLHAVGHYTQRLFPGMRVRYVSTEEFTNDFINSLRDDRQVAFQRRYRDVDVLLVDDIQFLEGKEGTQEEFFHTFNTLHNSNKQIVVSSDRPPKGLRTLEDRLRTRFEWGLITDIQPPELETRIAILRKKAAQDRMNAPADVLEFIASRIERNIRELEGALIRVTAFASLNRQPVDLQLAEIVLRDLIPDSQTPEITAPTIMAVTADYFGVTMDDLCGPGKTKALAQARQIAMYLCRELTDSSLPKIGQYFGSRDHTTVMYADKKIRKEMAERRRVYEHVQELTARIKQQSR</sequence>
<dbReference type="NCBIfam" id="NF010686">
    <property type="entry name" value="PRK14086.1"/>
    <property type="match status" value="1"/>
</dbReference>
<feature type="region of interest" description="Domain I, interacts with DnaA modulators" evidence="8">
    <location>
        <begin position="1"/>
        <end position="218"/>
    </location>
</feature>
<proteinExistence type="inferred from homology"/>
<dbReference type="InterPro" id="IPR010921">
    <property type="entry name" value="Trp_repressor/repl_initiator"/>
</dbReference>
<keyword evidence="6 8" id="KW-0446">Lipid-binding</keyword>
<dbReference type="InterPro" id="IPR018312">
    <property type="entry name" value="Chromosome_initiator_DnaA_CS"/>
</dbReference>
<dbReference type="Pfam" id="PF08299">
    <property type="entry name" value="Bac_DnaA_C"/>
    <property type="match status" value="1"/>
</dbReference>
<dbReference type="InterPro" id="IPR013159">
    <property type="entry name" value="DnaA_C"/>
</dbReference>
<keyword evidence="16" id="KW-1185">Reference proteome</keyword>
<dbReference type="RefSeq" id="WP_132685516.1">
    <property type="nucleotide sequence ID" value="NZ_SMLA01000050.1"/>
</dbReference>
<dbReference type="GO" id="GO:0006270">
    <property type="term" value="P:DNA replication initiation"/>
    <property type="evidence" value="ECO:0007669"/>
    <property type="project" value="UniProtKB-UniRule"/>
</dbReference>
<comment type="caution">
    <text evidence="15">The sequence shown here is derived from an EMBL/GenBank/DDBJ whole genome shotgun (WGS) entry which is preliminary data.</text>
</comment>
<dbReference type="SMART" id="SM00760">
    <property type="entry name" value="Bac_DnaA_C"/>
    <property type="match status" value="1"/>
</dbReference>
<comment type="function">
    <text evidence="8 10">Plays an essential role in the initiation and regulation of chromosomal replication. ATP-DnaA binds to the origin of replication (oriC) to initiate formation of the DNA replication initiation complex once per cell cycle. Binds the DnaA box (a 9 base pair repeat at the origin) and separates the double-stranded (ds)DNA. Forms a right-handed helical filament on oriC DNA; dsDNA binds to the exterior of the filament while single-stranded (ss)DNA is stabiized in the filament's interior. The ATP-DnaA-oriC complex binds and stabilizes one strand of the AT-rich DNA unwinding element (DUE), permitting loading of DNA polymerase. After initiation quickly degrades to an ADP-DnaA complex that is not apt for DNA replication. Binds acidic phospholipids.</text>
</comment>
<feature type="compositionally biased region" description="Basic and acidic residues" evidence="12">
    <location>
        <begin position="166"/>
        <end position="180"/>
    </location>
</feature>
<feature type="region of interest" description="Domain III, AAA+ region" evidence="8">
    <location>
        <begin position="280"/>
        <end position="496"/>
    </location>
</feature>
<evidence type="ECO:0000259" key="14">
    <source>
        <dbReference type="SMART" id="SM00760"/>
    </source>
</evidence>
<keyword evidence="5 8" id="KW-0067">ATP-binding</keyword>
<evidence type="ECO:0000313" key="16">
    <source>
        <dbReference type="Proteomes" id="UP000294723"/>
    </source>
</evidence>
<comment type="caution">
    <text evidence="8">Lacks conserved residue(s) required for the propagation of feature annotation.</text>
</comment>
<evidence type="ECO:0000256" key="2">
    <source>
        <dbReference type="ARBA" id="ARBA00022490"/>
    </source>
</evidence>
<feature type="region of interest" description="Domain IV, binds dsDNA" evidence="8">
    <location>
        <begin position="497"/>
        <end position="620"/>
    </location>
</feature>
<keyword evidence="3 8" id="KW-0235">DNA replication</keyword>
<dbReference type="HAMAP" id="MF_00377">
    <property type="entry name" value="DnaA_bact"/>
    <property type="match status" value="1"/>
</dbReference>
<dbReference type="InterPro" id="IPR003593">
    <property type="entry name" value="AAA+_ATPase"/>
</dbReference>
<dbReference type="Gene3D" id="3.40.50.300">
    <property type="entry name" value="P-loop containing nucleotide triphosphate hydrolases"/>
    <property type="match status" value="1"/>
</dbReference>
<evidence type="ECO:0000256" key="3">
    <source>
        <dbReference type="ARBA" id="ARBA00022705"/>
    </source>
</evidence>
<dbReference type="PRINTS" id="PR00051">
    <property type="entry name" value="DNAA"/>
</dbReference>
<comment type="subcellular location">
    <subcellularLocation>
        <location evidence="8">Cytoplasm</location>
    </subcellularLocation>
</comment>
<feature type="compositionally biased region" description="Low complexity" evidence="12">
    <location>
        <begin position="151"/>
        <end position="165"/>
    </location>
</feature>
<dbReference type="PANTHER" id="PTHR30050">
    <property type="entry name" value="CHROMOSOMAL REPLICATION INITIATOR PROTEIN DNAA"/>
    <property type="match status" value="1"/>
</dbReference>
<feature type="binding site" evidence="8">
    <location>
        <position position="327"/>
    </location>
    <ligand>
        <name>ATP</name>
        <dbReference type="ChEBI" id="CHEBI:30616"/>
    </ligand>
</feature>
<feature type="domain" description="Chromosomal replication initiator DnaA C-terminal" evidence="14">
    <location>
        <begin position="525"/>
        <end position="594"/>
    </location>
</feature>
<dbReference type="Pfam" id="PF00308">
    <property type="entry name" value="Bac_DnaA"/>
    <property type="match status" value="1"/>
</dbReference>
<dbReference type="GO" id="GO:0005524">
    <property type="term" value="F:ATP binding"/>
    <property type="evidence" value="ECO:0007669"/>
    <property type="project" value="UniProtKB-UniRule"/>
</dbReference>
<dbReference type="Gene3D" id="3.30.300.180">
    <property type="match status" value="1"/>
</dbReference>
<feature type="compositionally biased region" description="Polar residues" evidence="12">
    <location>
        <begin position="254"/>
        <end position="266"/>
    </location>
</feature>
<comment type="subunit">
    <text evidence="8">Oligomerizes as a right-handed, spiral filament on DNA at oriC.</text>
</comment>
<evidence type="ECO:0000256" key="1">
    <source>
        <dbReference type="ARBA" id="ARBA00006583"/>
    </source>
</evidence>